<feature type="compositionally biased region" description="Polar residues" evidence="1">
    <location>
        <begin position="222"/>
        <end position="231"/>
    </location>
</feature>
<keyword evidence="2" id="KW-1133">Transmembrane helix</keyword>
<protein>
    <submittedName>
        <fullName evidence="3">Uncharacterized protein</fullName>
    </submittedName>
</protein>
<feature type="compositionally biased region" description="Basic and acidic residues" evidence="1">
    <location>
        <begin position="193"/>
        <end position="215"/>
    </location>
</feature>
<keyword evidence="4" id="KW-1185">Reference proteome</keyword>
<keyword evidence="2" id="KW-0812">Transmembrane</keyword>
<dbReference type="Proteomes" id="UP001178507">
    <property type="component" value="Unassembled WGS sequence"/>
</dbReference>
<organism evidence="3 4">
    <name type="scientific">Effrenium voratum</name>
    <dbReference type="NCBI Taxonomy" id="2562239"/>
    <lineage>
        <taxon>Eukaryota</taxon>
        <taxon>Sar</taxon>
        <taxon>Alveolata</taxon>
        <taxon>Dinophyceae</taxon>
        <taxon>Suessiales</taxon>
        <taxon>Symbiodiniaceae</taxon>
        <taxon>Effrenium</taxon>
    </lineage>
</organism>
<keyword evidence="2" id="KW-0472">Membrane</keyword>
<evidence type="ECO:0000313" key="3">
    <source>
        <dbReference type="EMBL" id="CAJ1373912.1"/>
    </source>
</evidence>
<name>A0AA36HSK8_9DINO</name>
<proteinExistence type="predicted"/>
<reference evidence="3" key="1">
    <citation type="submission" date="2023-08" db="EMBL/GenBank/DDBJ databases">
        <authorList>
            <person name="Chen Y."/>
            <person name="Shah S."/>
            <person name="Dougan E. K."/>
            <person name="Thang M."/>
            <person name="Chan C."/>
        </authorList>
    </citation>
    <scope>NUCLEOTIDE SEQUENCE</scope>
</reference>
<evidence type="ECO:0000313" key="4">
    <source>
        <dbReference type="Proteomes" id="UP001178507"/>
    </source>
</evidence>
<evidence type="ECO:0000256" key="1">
    <source>
        <dbReference type="SAM" id="MobiDB-lite"/>
    </source>
</evidence>
<feature type="transmembrane region" description="Helical" evidence="2">
    <location>
        <begin position="12"/>
        <end position="34"/>
    </location>
</feature>
<feature type="compositionally biased region" description="Basic and acidic residues" evidence="1">
    <location>
        <begin position="251"/>
        <end position="266"/>
    </location>
</feature>
<evidence type="ECO:0000256" key="2">
    <source>
        <dbReference type="SAM" id="Phobius"/>
    </source>
</evidence>
<dbReference type="EMBL" id="CAUJNA010000224">
    <property type="protein sequence ID" value="CAJ1373912.1"/>
    <property type="molecule type" value="Genomic_DNA"/>
</dbReference>
<dbReference type="AlphaFoldDB" id="A0AA36HSK8"/>
<sequence length="266" mass="28526">MQKQSPSEEYRVFIYLALNISMGNTLNDYLACIFMRRAGKRYPDTRGAVARSDVAPAQGTGARAMLAQALSAACSQELAGLGEAWQLQSMGRGLEEAVARALKHICRRGERSCVLKALRQPAAPETISDEELALEAKAARLEEQLRASAARGPGKPSESPGASERRSGVSAPVFQRETPTNHEGSPPASAPKARNEARLQRLDRFEALEQRREPLAMKASARRTSAENSGSFAAGGGGPEVAVWCNAEGSDLGRPKIPDLGDREKG</sequence>
<gene>
    <name evidence="3" type="ORF">EVOR1521_LOCUS3603</name>
</gene>
<comment type="caution">
    <text evidence="3">The sequence shown here is derived from an EMBL/GenBank/DDBJ whole genome shotgun (WGS) entry which is preliminary data.</text>
</comment>
<feature type="region of interest" description="Disordered" evidence="1">
    <location>
        <begin position="146"/>
        <end position="266"/>
    </location>
</feature>
<accession>A0AA36HSK8</accession>